<protein>
    <submittedName>
        <fullName evidence="4">Uncharacterized protein DUF4236</fullName>
    </submittedName>
</protein>
<dbReference type="InterPro" id="IPR025330">
    <property type="entry name" value="DUF4236"/>
</dbReference>
<gene>
    <name evidence="4" type="ORF">EV147_3883</name>
</gene>
<accession>A0A4Q7RSV7</accession>
<dbReference type="Proteomes" id="UP000291078">
    <property type="component" value="Unassembled WGS sequence"/>
</dbReference>
<organism evidence="4 5">
    <name type="scientific">Cupriavidus agavae</name>
    <dbReference type="NCBI Taxonomy" id="1001822"/>
    <lineage>
        <taxon>Bacteria</taxon>
        <taxon>Pseudomonadati</taxon>
        <taxon>Pseudomonadota</taxon>
        <taxon>Betaproteobacteria</taxon>
        <taxon>Burkholderiales</taxon>
        <taxon>Burkholderiaceae</taxon>
        <taxon>Cupriavidus</taxon>
    </lineage>
</organism>
<dbReference type="Pfam" id="PF14020">
    <property type="entry name" value="DUF4236"/>
    <property type="match status" value="1"/>
</dbReference>
<sequence length="447" mass="49169">MRLGGRKGPCAWLSWTAPCSRRRGNPRCPEGYRATREVPKLRTRAWSQSGCGGRPEKNLRRGDDMGLSYRKSISAGPFRFNISGKGVGVSVGVPGFRIGSGPRGHYVSVSAGGFTYRQSLGGRHRHSSGADHQERFPQPPADRDAAAGQRFLPSGSSTVAPLEVIQSADIGKLSDSSADALFSEIDAKSKMNPVWPIPLVATAVLAMLLAANNAEPANRGMQVVGLLAFITVIVATVWLYFWDAARRSVVLIYDLEQDSNQSYERMLAGFDEMRTCNRAWRVEAEGRVLDGRYHAGAGSQVIRKAASMSYGNVATIKCNIDVPSITTGRMRFFFYPDRILMEDGKRIAACSYQSLEAESGQTQFIESDNVPSDAEVIGHTWRYVNRNGSPDRRFKDNRQIPVVRYETLRLSSAQGVREMFHFSRLGCSGRFSALVSKDLAALGSRRA</sequence>
<evidence type="ECO:0000256" key="1">
    <source>
        <dbReference type="SAM" id="MobiDB-lite"/>
    </source>
</evidence>
<keyword evidence="2" id="KW-0812">Transmembrane</keyword>
<evidence type="ECO:0000313" key="4">
    <source>
        <dbReference type="EMBL" id="RZT35442.1"/>
    </source>
</evidence>
<feature type="region of interest" description="Disordered" evidence="1">
    <location>
        <begin position="119"/>
        <end position="149"/>
    </location>
</feature>
<feature type="domain" description="DUF4236" evidence="3">
    <location>
        <begin position="67"/>
        <end position="117"/>
    </location>
</feature>
<dbReference type="EMBL" id="SGXM01000006">
    <property type="protein sequence ID" value="RZT35442.1"/>
    <property type="molecule type" value="Genomic_DNA"/>
</dbReference>
<reference evidence="4 5" key="1">
    <citation type="journal article" date="2015" name="Stand. Genomic Sci.">
        <title>Genomic Encyclopedia of Bacterial and Archaeal Type Strains, Phase III: the genomes of soil and plant-associated and newly described type strains.</title>
        <authorList>
            <person name="Whitman W.B."/>
            <person name="Woyke T."/>
            <person name="Klenk H.P."/>
            <person name="Zhou Y."/>
            <person name="Lilburn T.G."/>
            <person name="Beck B.J."/>
            <person name="De Vos P."/>
            <person name="Vandamme P."/>
            <person name="Eisen J.A."/>
            <person name="Garrity G."/>
            <person name="Hugenholtz P."/>
            <person name="Kyrpides N.C."/>
        </authorList>
    </citation>
    <scope>NUCLEOTIDE SEQUENCE [LARGE SCALE GENOMIC DNA]</scope>
    <source>
        <strain evidence="4 5">ASC-9842</strain>
    </source>
</reference>
<proteinExistence type="predicted"/>
<feature type="transmembrane region" description="Helical" evidence="2">
    <location>
        <begin position="193"/>
        <end position="211"/>
    </location>
</feature>
<evidence type="ECO:0000256" key="2">
    <source>
        <dbReference type="SAM" id="Phobius"/>
    </source>
</evidence>
<feature type="compositionally biased region" description="Basic and acidic residues" evidence="1">
    <location>
        <begin position="128"/>
        <end position="145"/>
    </location>
</feature>
<keyword evidence="5" id="KW-1185">Reference proteome</keyword>
<dbReference type="AlphaFoldDB" id="A0A4Q7RSV7"/>
<name>A0A4Q7RSV7_9BURK</name>
<evidence type="ECO:0000259" key="3">
    <source>
        <dbReference type="Pfam" id="PF14020"/>
    </source>
</evidence>
<evidence type="ECO:0000313" key="5">
    <source>
        <dbReference type="Proteomes" id="UP000291078"/>
    </source>
</evidence>
<feature type="transmembrane region" description="Helical" evidence="2">
    <location>
        <begin position="223"/>
        <end position="242"/>
    </location>
</feature>
<comment type="caution">
    <text evidence="4">The sequence shown here is derived from an EMBL/GenBank/DDBJ whole genome shotgun (WGS) entry which is preliminary data.</text>
</comment>
<keyword evidence="2" id="KW-1133">Transmembrane helix</keyword>
<keyword evidence="2" id="KW-0472">Membrane</keyword>